<proteinExistence type="predicted"/>
<organism evidence="2 3">
    <name type="scientific">Mycena rosella</name>
    <name type="common">Pink bonnet</name>
    <name type="synonym">Agaricus rosellus</name>
    <dbReference type="NCBI Taxonomy" id="1033263"/>
    <lineage>
        <taxon>Eukaryota</taxon>
        <taxon>Fungi</taxon>
        <taxon>Dikarya</taxon>
        <taxon>Basidiomycota</taxon>
        <taxon>Agaricomycotina</taxon>
        <taxon>Agaricomycetes</taxon>
        <taxon>Agaricomycetidae</taxon>
        <taxon>Agaricales</taxon>
        <taxon>Marasmiineae</taxon>
        <taxon>Mycenaceae</taxon>
        <taxon>Mycena</taxon>
    </lineage>
</organism>
<gene>
    <name evidence="2" type="ORF">B0H17DRAFT_1151053</name>
    <name evidence="1" type="ORF">B0H17DRAFT_1153224</name>
</gene>
<dbReference type="Proteomes" id="UP001221757">
    <property type="component" value="Unassembled WGS sequence"/>
</dbReference>
<name>A0AAD7BNQ8_MYCRO</name>
<dbReference type="EMBL" id="JARKIE010000587">
    <property type="protein sequence ID" value="KAJ7626447.1"/>
    <property type="molecule type" value="Genomic_DNA"/>
</dbReference>
<dbReference type="AlphaFoldDB" id="A0AAD7BNQ8"/>
<sequence length="104" mass="11748">MGIDKGFDLYPPLENTDVDSQKCAAFLAEVTSYYEERKDPNSTINNSRDIVITQGEHPTLRHKVYQSRRFSSKYTGSHAENVTNYLELSKESWGSGGALGRMLQ</sequence>
<evidence type="ECO:0000313" key="3">
    <source>
        <dbReference type="Proteomes" id="UP001221757"/>
    </source>
</evidence>
<accession>A0AAD7BNQ8</accession>
<dbReference type="EMBL" id="JARKIE010000913">
    <property type="protein sequence ID" value="KAJ7612974.1"/>
    <property type="molecule type" value="Genomic_DNA"/>
</dbReference>
<protein>
    <submittedName>
        <fullName evidence="2">Uncharacterized protein</fullName>
    </submittedName>
</protein>
<keyword evidence="3" id="KW-1185">Reference proteome</keyword>
<comment type="caution">
    <text evidence="2">The sequence shown here is derived from an EMBL/GenBank/DDBJ whole genome shotgun (WGS) entry which is preliminary data.</text>
</comment>
<evidence type="ECO:0000313" key="2">
    <source>
        <dbReference type="EMBL" id="KAJ7626447.1"/>
    </source>
</evidence>
<reference evidence="2" key="1">
    <citation type="submission" date="2023-03" db="EMBL/GenBank/DDBJ databases">
        <title>Massive genome expansion in bonnet fungi (Mycena s.s.) driven by repeated elements and novel gene families across ecological guilds.</title>
        <authorList>
            <consortium name="Lawrence Berkeley National Laboratory"/>
            <person name="Harder C.B."/>
            <person name="Miyauchi S."/>
            <person name="Viragh M."/>
            <person name="Kuo A."/>
            <person name="Thoen E."/>
            <person name="Andreopoulos B."/>
            <person name="Lu D."/>
            <person name="Skrede I."/>
            <person name="Drula E."/>
            <person name="Henrissat B."/>
            <person name="Morin E."/>
            <person name="Kohler A."/>
            <person name="Barry K."/>
            <person name="LaButti K."/>
            <person name="Morin E."/>
            <person name="Salamov A."/>
            <person name="Lipzen A."/>
            <person name="Mereny Z."/>
            <person name="Hegedus B."/>
            <person name="Baldrian P."/>
            <person name="Stursova M."/>
            <person name="Weitz H."/>
            <person name="Taylor A."/>
            <person name="Grigoriev I.V."/>
            <person name="Nagy L.G."/>
            <person name="Martin F."/>
            <person name="Kauserud H."/>
        </authorList>
    </citation>
    <scope>NUCLEOTIDE SEQUENCE</scope>
    <source>
        <strain evidence="2">CBHHK067</strain>
    </source>
</reference>
<evidence type="ECO:0000313" key="1">
    <source>
        <dbReference type="EMBL" id="KAJ7612974.1"/>
    </source>
</evidence>